<reference evidence="8 9" key="1">
    <citation type="journal article" date="2008" name="PLoS Genet.">
        <title>Genomic islands in the pathogenic filamentous fungus Aspergillus fumigatus.</title>
        <authorList>
            <person name="Fedorova N.D."/>
            <person name="Khaldi N."/>
            <person name="Joardar V.S."/>
            <person name="Maiti R."/>
            <person name="Amedeo P."/>
            <person name="Anderson M.J."/>
            <person name="Crabtree J."/>
            <person name="Silva J.C."/>
            <person name="Badger J.H."/>
            <person name="Albarraq A."/>
            <person name="Angiuoli S."/>
            <person name="Bussey H."/>
            <person name="Bowyer P."/>
            <person name="Cotty P.J."/>
            <person name="Dyer P.S."/>
            <person name="Egan A."/>
            <person name="Galens K."/>
            <person name="Fraser-Liggett C.M."/>
            <person name="Haas B.J."/>
            <person name="Inman J.M."/>
            <person name="Kent R."/>
            <person name="Lemieux S."/>
            <person name="Malavazi I."/>
            <person name="Orvis J."/>
            <person name="Roemer T."/>
            <person name="Ronning C.M."/>
            <person name="Sundaram J.P."/>
            <person name="Sutton G."/>
            <person name="Turner G."/>
            <person name="Venter J.C."/>
            <person name="White O.R."/>
            <person name="Whitty B.R."/>
            <person name="Youngman P."/>
            <person name="Wolfe K.H."/>
            <person name="Goldman G.H."/>
            <person name="Wortman J.R."/>
            <person name="Jiang B."/>
            <person name="Denning D.W."/>
            <person name="Nierman W.C."/>
        </authorList>
    </citation>
    <scope>NUCLEOTIDE SEQUENCE [LARGE SCALE GENOMIC DNA]</scope>
    <source>
        <strain evidence="9">ATCC 1007 / CBS 513.65 / DSM 816 / NCTC 3887 / NRRL 1</strain>
    </source>
</reference>
<feature type="domain" description="Major facilitator superfamily (MFS) profile" evidence="7">
    <location>
        <begin position="101"/>
        <end position="543"/>
    </location>
</feature>
<dbReference type="GO" id="GO:0005886">
    <property type="term" value="C:plasma membrane"/>
    <property type="evidence" value="ECO:0007669"/>
    <property type="project" value="TreeGrafter"/>
</dbReference>
<feature type="transmembrane region" description="Helical" evidence="6">
    <location>
        <begin position="414"/>
        <end position="435"/>
    </location>
</feature>
<feature type="region of interest" description="Disordered" evidence="5">
    <location>
        <begin position="34"/>
        <end position="80"/>
    </location>
</feature>
<dbReference type="HOGENOM" id="CLU_008455_11_1_1"/>
<feature type="transmembrane region" description="Helical" evidence="6">
    <location>
        <begin position="100"/>
        <end position="119"/>
    </location>
</feature>
<comment type="subcellular location">
    <subcellularLocation>
        <location evidence="1">Membrane</location>
        <topology evidence="1">Multi-pass membrane protein</topology>
    </subcellularLocation>
</comment>
<evidence type="ECO:0000313" key="8">
    <source>
        <dbReference type="EMBL" id="EAW12173.1"/>
    </source>
</evidence>
<dbReference type="KEGG" id="act:ACLA_061350"/>
<feature type="transmembrane region" description="Helical" evidence="6">
    <location>
        <begin position="257"/>
        <end position="277"/>
    </location>
</feature>
<evidence type="ECO:0000256" key="1">
    <source>
        <dbReference type="ARBA" id="ARBA00004141"/>
    </source>
</evidence>
<dbReference type="InterPro" id="IPR036259">
    <property type="entry name" value="MFS_trans_sf"/>
</dbReference>
<dbReference type="OMA" id="QGNIHFL"/>
<dbReference type="eggNOG" id="KOG0255">
    <property type="taxonomic scope" value="Eukaryota"/>
</dbReference>
<dbReference type="RefSeq" id="XP_001273599.1">
    <property type="nucleotide sequence ID" value="XM_001273598.1"/>
</dbReference>
<evidence type="ECO:0000256" key="2">
    <source>
        <dbReference type="ARBA" id="ARBA00022692"/>
    </source>
</evidence>
<dbReference type="InterPro" id="IPR020846">
    <property type="entry name" value="MFS_dom"/>
</dbReference>
<evidence type="ECO:0000256" key="5">
    <source>
        <dbReference type="SAM" id="MobiDB-lite"/>
    </source>
</evidence>
<dbReference type="PROSITE" id="PS50850">
    <property type="entry name" value="MFS"/>
    <property type="match status" value="1"/>
</dbReference>
<keyword evidence="2 6" id="KW-0812">Transmembrane</keyword>
<feature type="compositionally biased region" description="Basic and acidic residues" evidence="5">
    <location>
        <begin position="34"/>
        <end position="43"/>
    </location>
</feature>
<evidence type="ECO:0000256" key="3">
    <source>
        <dbReference type="ARBA" id="ARBA00022989"/>
    </source>
</evidence>
<feature type="transmembrane region" description="Helical" evidence="6">
    <location>
        <begin position="170"/>
        <end position="196"/>
    </location>
</feature>
<dbReference type="OrthoDB" id="3357846at2759"/>
<protein>
    <submittedName>
        <fullName evidence="8">MFS transporter, putative</fullName>
    </submittedName>
</protein>
<feature type="transmembrane region" description="Helical" evidence="6">
    <location>
        <begin position="224"/>
        <end position="245"/>
    </location>
</feature>
<sequence length="543" mass="59584">MSAFSVRDAPFGQLCRLAFGPKLFRYPDEQEGFKYQPAEEKSSEASTPEENDSTDTNTDVEKAQPVPSPGGSKSGYQTVGWYSDSDPENPQVWSLAKKTATFAQICLLTFAVYCGSAIITPAQPVFVEVFGVSVQKSSLALSMYVLGYGIGPLFFSPLSEIPAVGRNIPYFVSFSLFIIITAVTSRVSNFAGLVVLRFLQGLLGGPVLATGGASAADILSFPKIPYGLTFWGCATLAGPALGPLLSGFSAPLSSWRWSMYELLILCGFTWILLFFFLPETNADFILLKRAERLRKSTGNQNLRSESEIKQGNIHFLSLLGGYLTTPFLVTLRDPSVAFINIYTGLIYAIFYSYFESFPIVYTQIHGFSTGIMGTIFLSVVVACFFGAGSYLALVKFHYEPYTYKNGIGSPEHRLLPGVVAALIAPCGILIFAWTSRDWINWVVPTIGIVLYMSCVFVITMCIFIYLPLSYPRYAASLFAANSFLRSALACGAIHFSQPLFKNLGIGRGCTVLAGSTWACFFGLLILWRYGDKLRARSTFAQVY</sequence>
<feature type="transmembrane region" description="Helical" evidence="6">
    <location>
        <begin position="366"/>
        <end position="393"/>
    </location>
</feature>
<dbReference type="EMBL" id="DS027050">
    <property type="protein sequence ID" value="EAW12173.1"/>
    <property type="molecule type" value="Genomic_DNA"/>
</dbReference>
<dbReference type="SUPFAM" id="SSF103473">
    <property type="entry name" value="MFS general substrate transporter"/>
    <property type="match status" value="1"/>
</dbReference>
<evidence type="ECO:0000256" key="6">
    <source>
        <dbReference type="SAM" id="Phobius"/>
    </source>
</evidence>
<feature type="transmembrane region" description="Helical" evidence="6">
    <location>
        <begin position="441"/>
        <end position="466"/>
    </location>
</feature>
<feature type="transmembrane region" description="Helical" evidence="6">
    <location>
        <begin position="336"/>
        <end position="354"/>
    </location>
</feature>
<name>A1CCB6_ASPCL</name>
<feature type="transmembrane region" description="Helical" evidence="6">
    <location>
        <begin position="478"/>
        <end position="499"/>
    </location>
</feature>
<evidence type="ECO:0000313" key="9">
    <source>
        <dbReference type="Proteomes" id="UP000006701"/>
    </source>
</evidence>
<dbReference type="Proteomes" id="UP000006701">
    <property type="component" value="Unassembled WGS sequence"/>
</dbReference>
<dbReference type="Pfam" id="PF07690">
    <property type="entry name" value="MFS_1"/>
    <property type="match status" value="1"/>
</dbReference>
<dbReference type="InterPro" id="IPR011701">
    <property type="entry name" value="MFS"/>
</dbReference>
<proteinExistence type="predicted"/>
<accession>A1CCB6</accession>
<dbReference type="GeneID" id="4705755"/>
<keyword evidence="9" id="KW-1185">Reference proteome</keyword>
<dbReference type="GO" id="GO:1990961">
    <property type="term" value="P:xenobiotic detoxification by transmembrane export across the plasma membrane"/>
    <property type="evidence" value="ECO:0007669"/>
    <property type="project" value="TreeGrafter"/>
</dbReference>
<dbReference type="PANTHER" id="PTHR23502">
    <property type="entry name" value="MAJOR FACILITATOR SUPERFAMILY"/>
    <property type="match status" value="1"/>
</dbReference>
<gene>
    <name evidence="8" type="ORF">ACLA_061350</name>
</gene>
<dbReference type="CDD" id="cd17323">
    <property type="entry name" value="MFS_Tpo1_MDR_like"/>
    <property type="match status" value="1"/>
</dbReference>
<dbReference type="AlphaFoldDB" id="A1CCB6"/>
<dbReference type="GO" id="GO:0015244">
    <property type="term" value="F:fluconazole transmembrane transporter activity"/>
    <property type="evidence" value="ECO:0007669"/>
    <property type="project" value="TreeGrafter"/>
</dbReference>
<dbReference type="Gene3D" id="1.20.1250.20">
    <property type="entry name" value="MFS general substrate transporter like domains"/>
    <property type="match status" value="1"/>
</dbReference>
<organism evidence="8 9">
    <name type="scientific">Aspergillus clavatus (strain ATCC 1007 / CBS 513.65 / DSM 816 / NCTC 3887 / NRRL 1 / QM 1276 / 107)</name>
    <dbReference type="NCBI Taxonomy" id="344612"/>
    <lineage>
        <taxon>Eukaryota</taxon>
        <taxon>Fungi</taxon>
        <taxon>Dikarya</taxon>
        <taxon>Ascomycota</taxon>
        <taxon>Pezizomycotina</taxon>
        <taxon>Eurotiomycetes</taxon>
        <taxon>Eurotiomycetidae</taxon>
        <taxon>Eurotiales</taxon>
        <taxon>Aspergillaceae</taxon>
        <taxon>Aspergillus</taxon>
        <taxon>Aspergillus subgen. Fumigati</taxon>
    </lineage>
</organism>
<keyword evidence="4 6" id="KW-0472">Membrane</keyword>
<feature type="transmembrane region" description="Helical" evidence="6">
    <location>
        <begin position="505"/>
        <end position="527"/>
    </location>
</feature>
<feature type="transmembrane region" description="Helical" evidence="6">
    <location>
        <begin position="139"/>
        <end position="158"/>
    </location>
</feature>
<dbReference type="PANTHER" id="PTHR23502:SF23">
    <property type="entry name" value="FLUCONAZOLE RESISTANCE PROTEIN 1"/>
    <property type="match status" value="1"/>
</dbReference>
<keyword evidence="3 6" id="KW-1133">Transmembrane helix</keyword>
<evidence type="ECO:0000259" key="7">
    <source>
        <dbReference type="PROSITE" id="PS50850"/>
    </source>
</evidence>
<dbReference type="VEuPathDB" id="FungiDB:ACLA_061350"/>
<feature type="transmembrane region" description="Helical" evidence="6">
    <location>
        <begin position="311"/>
        <end position="329"/>
    </location>
</feature>
<evidence type="ECO:0000256" key="4">
    <source>
        <dbReference type="ARBA" id="ARBA00023136"/>
    </source>
</evidence>